<dbReference type="Proteomes" id="UP000199541">
    <property type="component" value="Unassembled WGS sequence"/>
</dbReference>
<evidence type="ECO:0000313" key="5">
    <source>
        <dbReference type="Proteomes" id="UP000634647"/>
    </source>
</evidence>
<dbReference type="SUPFAM" id="SSF53335">
    <property type="entry name" value="S-adenosyl-L-methionine-dependent methyltransferases"/>
    <property type="match status" value="1"/>
</dbReference>
<organism evidence="2 5">
    <name type="scientific">Allgaiera indica</name>
    <dbReference type="NCBI Taxonomy" id="765699"/>
    <lineage>
        <taxon>Bacteria</taxon>
        <taxon>Pseudomonadati</taxon>
        <taxon>Pseudomonadota</taxon>
        <taxon>Alphaproteobacteria</taxon>
        <taxon>Rhodobacterales</taxon>
        <taxon>Paracoccaceae</taxon>
        <taxon>Allgaiera</taxon>
    </lineage>
</organism>
<dbReference type="InterPro" id="IPR029063">
    <property type="entry name" value="SAM-dependent_MTases_sf"/>
</dbReference>
<gene>
    <name evidence="2" type="ORF">GCM10008024_04450</name>
    <name evidence="3" type="ORF">SAMN05444006_101102</name>
</gene>
<dbReference type="EMBL" id="BNAB01000001">
    <property type="protein sequence ID" value="GHD98936.1"/>
    <property type="molecule type" value="Genomic_DNA"/>
</dbReference>
<dbReference type="PANTHER" id="PTHR36973:SF4">
    <property type="entry name" value="NODULATION PROTEIN"/>
    <property type="match status" value="1"/>
</dbReference>
<name>A0AAN4UNN0_9RHOB</name>
<dbReference type="Proteomes" id="UP000634647">
    <property type="component" value="Unassembled WGS sequence"/>
</dbReference>
<keyword evidence="2" id="KW-0808">Transferase</keyword>
<evidence type="ECO:0000259" key="1">
    <source>
        <dbReference type="Pfam" id="PF05050"/>
    </source>
</evidence>
<evidence type="ECO:0000313" key="4">
    <source>
        <dbReference type="Proteomes" id="UP000199541"/>
    </source>
</evidence>
<dbReference type="GO" id="GO:0008171">
    <property type="term" value="F:O-methyltransferase activity"/>
    <property type="evidence" value="ECO:0007669"/>
    <property type="project" value="TreeGrafter"/>
</dbReference>
<feature type="domain" description="Methyltransferase FkbM" evidence="1">
    <location>
        <begin position="44"/>
        <end position="219"/>
    </location>
</feature>
<dbReference type="Gene3D" id="3.40.50.150">
    <property type="entry name" value="Vaccinia Virus protein VP39"/>
    <property type="match status" value="1"/>
</dbReference>
<dbReference type="AlphaFoldDB" id="A0AAN4UNN0"/>
<evidence type="ECO:0000313" key="3">
    <source>
        <dbReference type="EMBL" id="SDW03158.1"/>
    </source>
</evidence>
<dbReference type="PANTHER" id="PTHR36973">
    <property type="entry name" value="SLL1456 PROTEIN-RELATED"/>
    <property type="match status" value="1"/>
</dbReference>
<dbReference type="Pfam" id="PF05050">
    <property type="entry name" value="Methyltransf_21"/>
    <property type="match status" value="1"/>
</dbReference>
<proteinExistence type="predicted"/>
<reference evidence="3 4" key="2">
    <citation type="submission" date="2016-10" db="EMBL/GenBank/DDBJ databases">
        <authorList>
            <person name="Varghese N."/>
            <person name="Submissions S."/>
        </authorList>
    </citation>
    <scope>NUCLEOTIDE SEQUENCE [LARGE SCALE GENOMIC DNA]</scope>
    <source>
        <strain evidence="3 4">DSM 24802</strain>
    </source>
</reference>
<dbReference type="InterPro" id="IPR006342">
    <property type="entry name" value="FkbM_mtfrase"/>
</dbReference>
<protein>
    <submittedName>
        <fullName evidence="2 3">Methyltransferase</fullName>
    </submittedName>
</protein>
<accession>A0AAN4UNN0</accession>
<dbReference type="NCBIfam" id="TIGR01444">
    <property type="entry name" value="fkbM_fam"/>
    <property type="match status" value="1"/>
</dbReference>
<keyword evidence="2" id="KW-0489">Methyltransferase</keyword>
<dbReference type="RefSeq" id="WP_035837351.1">
    <property type="nucleotide sequence ID" value="NZ_BNAB01000001.1"/>
</dbReference>
<keyword evidence="4" id="KW-1185">Reference proteome</keyword>
<dbReference type="InterPro" id="IPR053188">
    <property type="entry name" value="FkbM_Methyltransferase"/>
</dbReference>
<reference evidence="2" key="1">
    <citation type="journal article" date="2014" name="Int. J. Syst. Evol. Microbiol.">
        <title>Complete genome sequence of Corynebacterium casei LMG S-19264T (=DSM 44701T), isolated from a smear-ripened cheese.</title>
        <authorList>
            <consortium name="US DOE Joint Genome Institute (JGI-PGF)"/>
            <person name="Walter F."/>
            <person name="Albersmeier A."/>
            <person name="Kalinowski J."/>
            <person name="Ruckert C."/>
        </authorList>
    </citation>
    <scope>NUCLEOTIDE SEQUENCE</scope>
    <source>
        <strain evidence="2">CGMCC 1.10859</strain>
    </source>
</reference>
<reference evidence="2" key="3">
    <citation type="submission" date="2023-06" db="EMBL/GenBank/DDBJ databases">
        <authorList>
            <person name="Sun Q."/>
            <person name="Zhou Y."/>
        </authorList>
    </citation>
    <scope>NUCLEOTIDE SEQUENCE</scope>
    <source>
        <strain evidence="2">CGMCC 1.10859</strain>
    </source>
</reference>
<comment type="caution">
    <text evidence="2">The sequence shown here is derived from an EMBL/GenBank/DDBJ whole genome shotgun (WGS) entry which is preliminary data.</text>
</comment>
<dbReference type="EMBL" id="FNOB01000001">
    <property type="protein sequence ID" value="SDW03158.1"/>
    <property type="molecule type" value="Genomic_DNA"/>
</dbReference>
<evidence type="ECO:0000313" key="2">
    <source>
        <dbReference type="EMBL" id="GHD98936.1"/>
    </source>
</evidence>
<dbReference type="GO" id="GO:0032259">
    <property type="term" value="P:methylation"/>
    <property type="evidence" value="ECO:0007669"/>
    <property type="project" value="UniProtKB-KW"/>
</dbReference>
<sequence>MVKFLQGVERAVKRKLPPGLRRRLRSSKFELIAMRARPVDLVVHVGAHHAEDRALYESFGARTVLWIEADPDTHTTLQQVLDAHRGPGRHIAHLGLVSSTPGAKMEFHRFNGDGASSSVYRASERFRQRFTQVEETGEVVQLHSQTLPEIMADHGIAPGAAGKALLVVDVQGHELAVLRGLGESLRDFAFCKCEISREPFYEGGARFDDVDTHFRDQGFALVSHPYRRVPRHGDVLYSAGGRQR</sequence>